<dbReference type="Gene3D" id="1.10.10.10">
    <property type="entry name" value="Winged helix-like DNA-binding domain superfamily/Winged helix DNA-binding domain"/>
    <property type="match status" value="1"/>
</dbReference>
<dbReference type="GO" id="GO:0003700">
    <property type="term" value="F:DNA-binding transcription factor activity"/>
    <property type="evidence" value="ECO:0007669"/>
    <property type="project" value="InterPro"/>
</dbReference>
<dbReference type="InterPro" id="IPR036390">
    <property type="entry name" value="WH_DNA-bd_sf"/>
</dbReference>
<dbReference type="PANTHER" id="PTHR30126">
    <property type="entry name" value="HTH-TYPE TRANSCRIPTIONAL REGULATOR"/>
    <property type="match status" value="1"/>
</dbReference>
<dbReference type="Pfam" id="PF00126">
    <property type="entry name" value="HTH_1"/>
    <property type="match status" value="1"/>
</dbReference>
<keyword evidence="4" id="KW-0804">Transcription</keyword>
<dbReference type="PROSITE" id="PS50931">
    <property type="entry name" value="HTH_LYSR"/>
    <property type="match status" value="1"/>
</dbReference>
<evidence type="ECO:0000256" key="4">
    <source>
        <dbReference type="ARBA" id="ARBA00023163"/>
    </source>
</evidence>
<feature type="domain" description="HTH lysR-type" evidence="5">
    <location>
        <begin position="1"/>
        <end position="58"/>
    </location>
</feature>
<dbReference type="PANTHER" id="PTHR30126:SF39">
    <property type="entry name" value="HTH-TYPE TRANSCRIPTIONAL REGULATOR CYSL"/>
    <property type="match status" value="1"/>
</dbReference>
<sequence>MSDFRLQVFEAVARHLSFTKAAQELFVTQPAVTKHIRELERSYDQRLFERRGNRVSLTDAGQLLLRYATHVSELHHQLAEQLHTLHDTTAGRLRLGASSTLAQYVIPAVLPGFQARYPRVELTMHIGNSEQIADALLRSQIDLGFVEGQVKNRDLHYELLLHDELVAVRRAAGGPTPVTPLTLGEVLEHPLVLRERGSGTLEVLEFALRAQGIRLAQCRAAIYLDNTEGIKSYLGAAPECIGFVSVRAISKEVAAGQLEVVPVAGLHLSRHFEAVWVQGQPLIKAAQRFLSYAHQELGTTADNFK</sequence>
<name>A0A3B7RH35_9BACT</name>
<proteinExistence type="inferred from homology"/>
<reference evidence="6 7" key="1">
    <citation type="submission" date="2018-09" db="EMBL/GenBank/DDBJ databases">
        <title>Hymenobacter medium sp. nov., isolated from R2A medium.</title>
        <authorList>
            <person name="Yingchao G."/>
        </authorList>
    </citation>
    <scope>NUCLEOTIDE SEQUENCE [LARGE SCALE GENOMIC DNA]</scope>
    <source>
        <strain evidence="7">sh-6</strain>
    </source>
</reference>
<accession>A0A3B7RH35</accession>
<evidence type="ECO:0000313" key="7">
    <source>
        <dbReference type="Proteomes" id="UP000262802"/>
    </source>
</evidence>
<dbReference type="InterPro" id="IPR000847">
    <property type="entry name" value="LysR_HTH_N"/>
</dbReference>
<dbReference type="FunFam" id="1.10.10.10:FF:000001">
    <property type="entry name" value="LysR family transcriptional regulator"/>
    <property type="match status" value="1"/>
</dbReference>
<keyword evidence="2" id="KW-0805">Transcription regulation</keyword>
<protein>
    <submittedName>
        <fullName evidence="6">LysR family transcriptional regulator</fullName>
    </submittedName>
</protein>
<organism evidence="6 7">
    <name type="scientific">Hymenobacter oligotrophus</name>
    <dbReference type="NCBI Taxonomy" id="2319843"/>
    <lineage>
        <taxon>Bacteria</taxon>
        <taxon>Pseudomonadati</taxon>
        <taxon>Bacteroidota</taxon>
        <taxon>Cytophagia</taxon>
        <taxon>Cytophagales</taxon>
        <taxon>Hymenobacteraceae</taxon>
        <taxon>Hymenobacter</taxon>
    </lineage>
</organism>
<evidence type="ECO:0000256" key="3">
    <source>
        <dbReference type="ARBA" id="ARBA00023125"/>
    </source>
</evidence>
<dbReference type="InterPro" id="IPR005119">
    <property type="entry name" value="LysR_subst-bd"/>
</dbReference>
<dbReference type="SUPFAM" id="SSF53850">
    <property type="entry name" value="Periplasmic binding protein-like II"/>
    <property type="match status" value="1"/>
</dbReference>
<dbReference type="Gene3D" id="3.40.190.290">
    <property type="match status" value="1"/>
</dbReference>
<dbReference type="AlphaFoldDB" id="A0A3B7RH35"/>
<dbReference type="KEGG" id="hyh:D3Y59_16555"/>
<dbReference type="Pfam" id="PF03466">
    <property type="entry name" value="LysR_substrate"/>
    <property type="match status" value="1"/>
</dbReference>
<dbReference type="GO" id="GO:0000976">
    <property type="term" value="F:transcription cis-regulatory region binding"/>
    <property type="evidence" value="ECO:0007669"/>
    <property type="project" value="TreeGrafter"/>
</dbReference>
<evidence type="ECO:0000256" key="1">
    <source>
        <dbReference type="ARBA" id="ARBA00009437"/>
    </source>
</evidence>
<dbReference type="EMBL" id="CP032317">
    <property type="protein sequence ID" value="AYA38516.1"/>
    <property type="molecule type" value="Genomic_DNA"/>
</dbReference>
<evidence type="ECO:0000313" key="6">
    <source>
        <dbReference type="EMBL" id="AYA38516.1"/>
    </source>
</evidence>
<dbReference type="RefSeq" id="WP_119446050.1">
    <property type="nucleotide sequence ID" value="NZ_CP032317.1"/>
</dbReference>
<gene>
    <name evidence="6" type="ORF">D3Y59_16555</name>
</gene>
<keyword evidence="7" id="KW-1185">Reference proteome</keyword>
<dbReference type="Proteomes" id="UP000262802">
    <property type="component" value="Chromosome"/>
</dbReference>
<comment type="similarity">
    <text evidence="1">Belongs to the LysR transcriptional regulatory family.</text>
</comment>
<keyword evidence="3" id="KW-0238">DNA-binding</keyword>
<dbReference type="OrthoDB" id="9785745at2"/>
<evidence type="ECO:0000256" key="2">
    <source>
        <dbReference type="ARBA" id="ARBA00023015"/>
    </source>
</evidence>
<dbReference type="SUPFAM" id="SSF46785">
    <property type="entry name" value="Winged helix' DNA-binding domain"/>
    <property type="match status" value="1"/>
</dbReference>
<dbReference type="PRINTS" id="PR00039">
    <property type="entry name" value="HTHLYSR"/>
</dbReference>
<dbReference type="InterPro" id="IPR036388">
    <property type="entry name" value="WH-like_DNA-bd_sf"/>
</dbReference>
<evidence type="ECO:0000259" key="5">
    <source>
        <dbReference type="PROSITE" id="PS50931"/>
    </source>
</evidence>